<dbReference type="STRING" id="1073574.GOARA_063_01270"/>
<protein>
    <recommendedName>
        <fullName evidence="3">SnoaL-like domain-containing protein</fullName>
    </recommendedName>
</protein>
<sequence>MVDINQESLCDFIKARLATTTNERHRTMLERMLEHAHFEHQGHLKGLMGTLGPATDYHFWELAGDVGPKGLDGVRTYYSHLVESNAHILEFDCQRMVVDDDCIVIEGILTMIQPGAFLAENPMAAAFADIAKTYLVSMRNIIFWPFDENLYIIGEDSYTGGPIEMRELADDELPQAFRDAVAASS</sequence>
<dbReference type="AlphaFoldDB" id="G7H503"/>
<dbReference type="OrthoDB" id="4542738at2"/>
<proteinExistence type="predicted"/>
<comment type="caution">
    <text evidence="1">The sequence shown here is derived from an EMBL/GenBank/DDBJ whole genome shotgun (WGS) entry which is preliminary data.</text>
</comment>
<dbReference type="Proteomes" id="UP000035088">
    <property type="component" value="Unassembled WGS sequence"/>
</dbReference>
<organism evidence="1 2">
    <name type="scientific">Gordonia araii NBRC 100433</name>
    <dbReference type="NCBI Taxonomy" id="1073574"/>
    <lineage>
        <taxon>Bacteria</taxon>
        <taxon>Bacillati</taxon>
        <taxon>Actinomycetota</taxon>
        <taxon>Actinomycetes</taxon>
        <taxon>Mycobacteriales</taxon>
        <taxon>Gordoniaceae</taxon>
        <taxon>Gordonia</taxon>
    </lineage>
</organism>
<dbReference type="InterPro" id="IPR032710">
    <property type="entry name" value="NTF2-like_dom_sf"/>
</dbReference>
<reference evidence="1 2" key="1">
    <citation type="submission" date="2011-11" db="EMBL/GenBank/DDBJ databases">
        <title>Whole genome shotgun sequence of Gordonia araii NBRC 100433.</title>
        <authorList>
            <person name="Yoshida Y."/>
            <person name="Hosoyama A."/>
            <person name="Tsuchikane K."/>
            <person name="Katsumata H."/>
            <person name="Yamazaki S."/>
            <person name="Fujita N."/>
        </authorList>
    </citation>
    <scope>NUCLEOTIDE SEQUENCE [LARGE SCALE GENOMIC DNA]</scope>
    <source>
        <strain evidence="1 2">NBRC 100433</strain>
    </source>
</reference>
<accession>G7H503</accession>
<evidence type="ECO:0000313" key="1">
    <source>
        <dbReference type="EMBL" id="GAB10928.1"/>
    </source>
</evidence>
<gene>
    <name evidence="1" type="ORF">GOARA_063_01270</name>
</gene>
<evidence type="ECO:0000313" key="2">
    <source>
        <dbReference type="Proteomes" id="UP000035088"/>
    </source>
</evidence>
<dbReference type="RefSeq" id="WP_007323003.1">
    <property type="nucleotide sequence ID" value="NZ_BAEE01000063.1"/>
</dbReference>
<keyword evidence="2" id="KW-1185">Reference proteome</keyword>
<name>G7H503_9ACTN</name>
<dbReference type="SUPFAM" id="SSF54427">
    <property type="entry name" value="NTF2-like"/>
    <property type="match status" value="1"/>
</dbReference>
<evidence type="ECO:0008006" key="3">
    <source>
        <dbReference type="Google" id="ProtNLM"/>
    </source>
</evidence>
<dbReference type="EMBL" id="BAEE01000063">
    <property type="protein sequence ID" value="GAB10928.1"/>
    <property type="molecule type" value="Genomic_DNA"/>
</dbReference>
<dbReference type="Gene3D" id="3.10.450.50">
    <property type="match status" value="1"/>
</dbReference>